<dbReference type="PROSITE" id="PS51480">
    <property type="entry name" value="DHAL"/>
    <property type="match status" value="1"/>
</dbReference>
<dbReference type="InterPro" id="IPR050861">
    <property type="entry name" value="Dihydroxyacetone_Kinase"/>
</dbReference>
<keyword evidence="1 4" id="KW-0808">Transferase</keyword>
<organism evidence="4 5">
    <name type="scientific">Corynebacterium oculi</name>
    <dbReference type="NCBI Taxonomy" id="1544416"/>
    <lineage>
        <taxon>Bacteria</taxon>
        <taxon>Bacillati</taxon>
        <taxon>Actinomycetota</taxon>
        <taxon>Actinomycetes</taxon>
        <taxon>Mycobacteriales</taxon>
        <taxon>Corynebacteriaceae</taxon>
        <taxon>Corynebacterium</taxon>
    </lineage>
</organism>
<dbReference type="InterPro" id="IPR036117">
    <property type="entry name" value="DhaL_dom_sf"/>
</dbReference>
<reference evidence="4 5" key="1">
    <citation type="submission" date="2015-10" db="EMBL/GenBank/DDBJ databases">
        <title>Corynebacteirum lowii and Corynebacterium oculi species nova, derived from human clinical disease and and emended description of Corynebacterium mastiditis.</title>
        <authorList>
            <person name="Bernard K."/>
            <person name="Pacheco A.L."/>
            <person name="Mcdougall C."/>
            <person name="Burtx T."/>
            <person name="Weibe D."/>
            <person name="Tyler S."/>
            <person name="Olson A.B."/>
            <person name="Cnockaert M."/>
            <person name="Eguchi H."/>
            <person name="Kuwahara T."/>
            <person name="Nakayama-Imaohji H."/>
            <person name="Boudewijins M."/>
            <person name="Van Hoecke F."/>
            <person name="Bernier A.-M."/>
            <person name="Vandamme P."/>
        </authorList>
    </citation>
    <scope>NUCLEOTIDE SEQUENCE [LARGE SCALE GENOMIC DNA]</scope>
    <source>
        <strain evidence="4 5">NML 130210</strain>
    </source>
</reference>
<dbReference type="SUPFAM" id="SSF101473">
    <property type="entry name" value="DhaL-like"/>
    <property type="match status" value="1"/>
</dbReference>
<proteinExistence type="predicted"/>
<sequence>MEAALGDLSLPLRGENAEVFSGLSRRFLVRSGGTSGAVLGTLFRELAAASDGSTGSTRGLAQGLRRGCEAIADLGDARRGDGTLLDALLPAAEEAERQADAGAGFERALAEIHRAALGGAESTRGTVARKGRASYLGEASRDVMDPGALLVAWLFGGDGGEARG</sequence>
<gene>
    <name evidence="4" type="primary">dhaL</name>
    <name evidence="4" type="ORF">Cocul_01501</name>
</gene>
<evidence type="ECO:0000313" key="4">
    <source>
        <dbReference type="EMBL" id="KQB84690.1"/>
    </source>
</evidence>
<dbReference type="EC" id="2.7.-.-" evidence="4"/>
<dbReference type="Gene3D" id="1.25.40.340">
    <property type="match status" value="1"/>
</dbReference>
<dbReference type="PATRIC" id="fig|1544416.3.peg.1505"/>
<keyword evidence="2 4" id="KW-0418">Kinase</keyword>
<evidence type="ECO:0000259" key="3">
    <source>
        <dbReference type="PROSITE" id="PS51480"/>
    </source>
</evidence>
<dbReference type="Pfam" id="PF02734">
    <property type="entry name" value="Dak2"/>
    <property type="match status" value="1"/>
</dbReference>
<dbReference type="STRING" id="1544416.Cocul_01501"/>
<comment type="caution">
    <text evidence="4">The sequence shown here is derived from an EMBL/GenBank/DDBJ whole genome shotgun (WGS) entry which is preliminary data.</text>
</comment>
<dbReference type="SMART" id="SM01120">
    <property type="entry name" value="Dak2"/>
    <property type="match status" value="1"/>
</dbReference>
<dbReference type="EMBL" id="LKST01000002">
    <property type="protein sequence ID" value="KQB84690.1"/>
    <property type="molecule type" value="Genomic_DNA"/>
</dbReference>
<dbReference type="GO" id="GO:0005829">
    <property type="term" value="C:cytosol"/>
    <property type="evidence" value="ECO:0007669"/>
    <property type="project" value="TreeGrafter"/>
</dbReference>
<keyword evidence="5" id="KW-1185">Reference proteome</keyword>
<evidence type="ECO:0000256" key="2">
    <source>
        <dbReference type="ARBA" id="ARBA00022777"/>
    </source>
</evidence>
<dbReference type="PANTHER" id="PTHR28629">
    <property type="entry name" value="TRIOKINASE/FMN CYCLASE"/>
    <property type="match status" value="1"/>
</dbReference>
<accession>A0A0N8VZS2</accession>
<evidence type="ECO:0000313" key="5">
    <source>
        <dbReference type="Proteomes" id="UP000050517"/>
    </source>
</evidence>
<feature type="domain" description="DhaL" evidence="3">
    <location>
        <begin position="1"/>
        <end position="160"/>
    </location>
</feature>
<dbReference type="InterPro" id="IPR004007">
    <property type="entry name" value="DhaL_dom"/>
</dbReference>
<dbReference type="GO" id="GO:0004371">
    <property type="term" value="F:glycerone kinase activity"/>
    <property type="evidence" value="ECO:0007669"/>
    <property type="project" value="InterPro"/>
</dbReference>
<name>A0A0N8VZS2_9CORY</name>
<dbReference type="Proteomes" id="UP000050517">
    <property type="component" value="Unassembled WGS sequence"/>
</dbReference>
<dbReference type="AlphaFoldDB" id="A0A0N8VZS2"/>
<evidence type="ECO:0000256" key="1">
    <source>
        <dbReference type="ARBA" id="ARBA00022679"/>
    </source>
</evidence>
<dbReference type="PANTHER" id="PTHR28629:SF4">
    <property type="entry name" value="TRIOKINASE_FMN CYCLASE"/>
    <property type="match status" value="1"/>
</dbReference>
<dbReference type="GO" id="GO:0019563">
    <property type="term" value="P:glycerol catabolic process"/>
    <property type="evidence" value="ECO:0007669"/>
    <property type="project" value="TreeGrafter"/>
</dbReference>
<protein>
    <submittedName>
        <fullName evidence="4">PTS-dependent dihydroxyacetone kinase, ADP-binding subunit DhaL</fullName>
        <ecNumber evidence="4">2.7.-.-</ecNumber>
    </submittedName>
</protein>